<dbReference type="OrthoDB" id="7063433at2"/>
<dbReference type="Gene3D" id="3.90.190.10">
    <property type="entry name" value="Protein tyrosine phosphatase superfamily"/>
    <property type="match status" value="1"/>
</dbReference>
<comment type="caution">
    <text evidence="2">The sequence shown here is derived from an EMBL/GenBank/DDBJ whole genome shotgun (WGS) entry which is preliminary data.</text>
</comment>
<evidence type="ECO:0000313" key="2">
    <source>
        <dbReference type="EMBL" id="TCV95844.1"/>
    </source>
</evidence>
<dbReference type="EMBL" id="SMCS01000002">
    <property type="protein sequence ID" value="TCV95844.1"/>
    <property type="molecule type" value="Genomic_DNA"/>
</dbReference>
<dbReference type="Pfam" id="PF00782">
    <property type="entry name" value="DSPc"/>
    <property type="match status" value="1"/>
</dbReference>
<keyword evidence="3" id="KW-1185">Reference proteome</keyword>
<organism evidence="2 3">
    <name type="scientific">Luteibacter rhizovicinus</name>
    <dbReference type="NCBI Taxonomy" id="242606"/>
    <lineage>
        <taxon>Bacteria</taxon>
        <taxon>Pseudomonadati</taxon>
        <taxon>Pseudomonadota</taxon>
        <taxon>Gammaproteobacteria</taxon>
        <taxon>Lysobacterales</taxon>
        <taxon>Rhodanobacteraceae</taxon>
        <taxon>Luteibacter</taxon>
    </lineage>
</organism>
<dbReference type="InterPro" id="IPR029021">
    <property type="entry name" value="Prot-tyrosine_phosphatase-like"/>
</dbReference>
<evidence type="ECO:0000313" key="3">
    <source>
        <dbReference type="Proteomes" id="UP000295645"/>
    </source>
</evidence>
<proteinExistence type="predicted"/>
<dbReference type="Proteomes" id="UP000295645">
    <property type="component" value="Unassembled WGS sequence"/>
</dbReference>
<dbReference type="SUPFAM" id="SSF52799">
    <property type="entry name" value="(Phosphotyrosine protein) phosphatases II"/>
    <property type="match status" value="1"/>
</dbReference>
<dbReference type="PROSITE" id="PS50056">
    <property type="entry name" value="TYR_PHOSPHATASE_2"/>
    <property type="match status" value="1"/>
</dbReference>
<evidence type="ECO:0000259" key="1">
    <source>
        <dbReference type="PROSITE" id="PS50056"/>
    </source>
</evidence>
<dbReference type="AlphaFoldDB" id="A0A4R3YWN8"/>
<feature type="domain" description="Tyrosine specific protein phosphatases" evidence="1">
    <location>
        <begin position="62"/>
        <end position="126"/>
    </location>
</feature>
<name>A0A4R3YWN8_9GAMM</name>
<reference evidence="2 3" key="1">
    <citation type="submission" date="2019-03" db="EMBL/GenBank/DDBJ databases">
        <title>Above-ground endophytic microbial communities from plants in different locations in the United States.</title>
        <authorList>
            <person name="Frank C."/>
        </authorList>
    </citation>
    <scope>NUCLEOTIDE SEQUENCE [LARGE SCALE GENOMIC DNA]</scope>
    <source>
        <strain evidence="2 3">LP_13_YM</strain>
    </source>
</reference>
<dbReference type="InterPro" id="IPR016130">
    <property type="entry name" value="Tyr_Pase_AS"/>
</dbReference>
<dbReference type="InterPro" id="IPR000340">
    <property type="entry name" value="Dual-sp_phosphatase_cat-dom"/>
</dbReference>
<accession>A0A4R3YWN8</accession>
<dbReference type="InterPro" id="IPR000387">
    <property type="entry name" value="Tyr_Pase_dom"/>
</dbReference>
<gene>
    <name evidence="2" type="ORF">EC912_102189</name>
</gene>
<dbReference type="RefSeq" id="WP_132142078.1">
    <property type="nucleotide sequence ID" value="NZ_SMCS01000002.1"/>
</dbReference>
<dbReference type="PROSITE" id="PS00383">
    <property type="entry name" value="TYR_PHOSPHATASE_1"/>
    <property type="match status" value="1"/>
</dbReference>
<sequence length="213" mass="23800">MPELKGWTISVENGGGTLSSGNKFIVFGKRAYAKDHTEGWYRIDISQTFHGQAEDVATVTVPRFMSAADLVHREVKNGGVVTMHCANGNSRTSFVLIVYLMRHEGFTWDEASQLISDGQTERPDIVFNINAGGHNGPYSTWVKEYSQNGKLMDRADSSYYIETFSQVRCEPKENKAVFEIMKTHRPKKMRAGEQERIDVFDGALGLLALGATQ</sequence>
<protein>
    <submittedName>
        <fullName evidence="2">Dual specificity protein phosphatase-like protein</fullName>
    </submittedName>
</protein>